<sequence>MKTATLRNLSLYTRNLLLSPPKSITNSNSYFPLFVSLARSRLRFYSSESDSSGKPNFNHTHKPNGSVEDVDGVSDQEIKKRIEKFYQGDEGEIPAIFEAILKRKLAGISDDDGLMEALGPKEEHDQKLTTTRTSRLPNYTHKNMPQRLNIMPKNLKISDTNNS</sequence>
<gene>
    <name evidence="2" type="ORF">RCOM_0724580</name>
</gene>
<organism evidence="2 3">
    <name type="scientific">Ricinus communis</name>
    <name type="common">Castor bean</name>
    <dbReference type="NCBI Taxonomy" id="3988"/>
    <lineage>
        <taxon>Eukaryota</taxon>
        <taxon>Viridiplantae</taxon>
        <taxon>Streptophyta</taxon>
        <taxon>Embryophyta</taxon>
        <taxon>Tracheophyta</taxon>
        <taxon>Spermatophyta</taxon>
        <taxon>Magnoliopsida</taxon>
        <taxon>eudicotyledons</taxon>
        <taxon>Gunneridae</taxon>
        <taxon>Pentapetalae</taxon>
        <taxon>rosids</taxon>
        <taxon>fabids</taxon>
        <taxon>Malpighiales</taxon>
        <taxon>Euphorbiaceae</taxon>
        <taxon>Acalyphoideae</taxon>
        <taxon>Acalypheae</taxon>
        <taxon>Ricinus</taxon>
    </lineage>
</organism>
<dbReference type="InParanoid" id="B9SFX1"/>
<evidence type="ECO:0000256" key="1">
    <source>
        <dbReference type="SAM" id="MobiDB-lite"/>
    </source>
</evidence>
<evidence type="ECO:0000313" key="3">
    <source>
        <dbReference type="Proteomes" id="UP000008311"/>
    </source>
</evidence>
<evidence type="ECO:0000313" key="2">
    <source>
        <dbReference type="EMBL" id="EEF37514.1"/>
    </source>
</evidence>
<keyword evidence="3" id="KW-1185">Reference proteome</keyword>
<feature type="compositionally biased region" description="Polar residues" evidence="1">
    <location>
        <begin position="47"/>
        <end position="58"/>
    </location>
</feature>
<reference evidence="3" key="1">
    <citation type="journal article" date="2010" name="Nat. Biotechnol.">
        <title>Draft genome sequence of the oilseed species Ricinus communis.</title>
        <authorList>
            <person name="Chan A.P."/>
            <person name="Crabtree J."/>
            <person name="Zhao Q."/>
            <person name="Lorenzi H."/>
            <person name="Orvis J."/>
            <person name="Puiu D."/>
            <person name="Melake-Berhan A."/>
            <person name="Jones K.M."/>
            <person name="Redman J."/>
            <person name="Chen G."/>
            <person name="Cahoon E.B."/>
            <person name="Gedil M."/>
            <person name="Stanke M."/>
            <person name="Haas B.J."/>
            <person name="Wortman J.R."/>
            <person name="Fraser-Liggett C.M."/>
            <person name="Ravel J."/>
            <person name="Rabinowicz P.D."/>
        </authorList>
    </citation>
    <scope>NUCLEOTIDE SEQUENCE [LARGE SCALE GENOMIC DNA]</scope>
    <source>
        <strain evidence="3">cv. Hale</strain>
    </source>
</reference>
<protein>
    <submittedName>
        <fullName evidence="2">Uncharacterized protein</fullName>
    </submittedName>
</protein>
<dbReference type="eggNOG" id="ENOG502SF39">
    <property type="taxonomic scope" value="Eukaryota"/>
</dbReference>
<name>B9SFX1_RICCO</name>
<dbReference type="EMBL" id="EQ973947">
    <property type="protein sequence ID" value="EEF37514.1"/>
    <property type="molecule type" value="Genomic_DNA"/>
</dbReference>
<dbReference type="AlphaFoldDB" id="B9SFX1"/>
<feature type="region of interest" description="Disordered" evidence="1">
    <location>
        <begin position="47"/>
        <end position="73"/>
    </location>
</feature>
<accession>B9SFX1</accession>
<proteinExistence type="predicted"/>
<dbReference type="STRING" id="3988.B9SFX1"/>
<dbReference type="Proteomes" id="UP000008311">
    <property type="component" value="Unassembled WGS sequence"/>
</dbReference>